<evidence type="ECO:0000256" key="9">
    <source>
        <dbReference type="ARBA" id="ARBA00023136"/>
    </source>
</evidence>
<dbReference type="PANTHER" id="PTHR13890">
    <property type="entry name" value="RNA SPLICING PROTEIN MRS2, MITOCHONDRIAL"/>
    <property type="match status" value="1"/>
</dbReference>
<evidence type="ECO:0000313" key="13">
    <source>
        <dbReference type="EMBL" id="JAC82568.1"/>
    </source>
</evidence>
<evidence type="ECO:0000256" key="10">
    <source>
        <dbReference type="RuleBase" id="RU366041"/>
    </source>
</evidence>
<feature type="region of interest" description="Disordered" evidence="12">
    <location>
        <begin position="421"/>
        <end position="449"/>
    </location>
</feature>
<evidence type="ECO:0000256" key="5">
    <source>
        <dbReference type="ARBA" id="ARBA00022842"/>
    </source>
</evidence>
<dbReference type="Gene3D" id="2.40.128.330">
    <property type="match status" value="1"/>
</dbReference>
<dbReference type="InterPro" id="IPR039204">
    <property type="entry name" value="MRS2-like"/>
</dbReference>
<comment type="function">
    <text evidence="10">Magnesium transporter that may mediate the influx of magnesium.</text>
</comment>
<keyword evidence="7 10" id="KW-1133">Transmembrane helix</keyword>
<evidence type="ECO:0000256" key="12">
    <source>
        <dbReference type="SAM" id="MobiDB-lite"/>
    </source>
</evidence>
<evidence type="ECO:0000256" key="11">
    <source>
        <dbReference type="SAM" id="Coils"/>
    </source>
</evidence>
<keyword evidence="4 10" id="KW-0812">Transmembrane</keyword>
<dbReference type="CDD" id="cd12823">
    <property type="entry name" value="Mrs2_Mfm1p-like"/>
    <property type="match status" value="1"/>
</dbReference>
<organism evidence="13">
    <name type="scientific">Tetraselmis sp. GSL018</name>
    <dbReference type="NCBI Taxonomy" id="582737"/>
    <lineage>
        <taxon>Eukaryota</taxon>
        <taxon>Viridiplantae</taxon>
        <taxon>Chlorophyta</taxon>
        <taxon>core chlorophytes</taxon>
        <taxon>Chlorodendrophyceae</taxon>
        <taxon>Chlorodendrales</taxon>
        <taxon>Chlorodendraceae</taxon>
        <taxon>Tetraselmis</taxon>
    </lineage>
</organism>
<dbReference type="EMBL" id="GBEZ01002493">
    <property type="protein sequence ID" value="JAC82568.1"/>
    <property type="molecule type" value="Transcribed_RNA"/>
</dbReference>
<sequence length="605" mass="68404">MCSTLGKTTTGSFSDLFCKPVDHPGRAVVPLACNVRLSPWPLSRTRARRARPLRTVPSLGNVFTSPGLRPGRDPQREWLWKMSSELPDGSEGQNSQLKDGSPEERKPYSGALALSSSGSWDEARGYHDPLDHEMHEAESISNAAEMFDAGKPAAASSPSSGGASNAGGRSVFEVLRVSPEGKTRRLYVKRRDLLRAHKLQPRDFRRIDPSLSVGRSIYSVAIREGCLLIALGGVRLIVAEDRALLFEPSSRASQKFLDIATAHLQQQAGARMIRQFTAMERPVARGSSCMEEDACDQENPGPPFELEMVEAALIVATGDLDRELSKIESRVRSVLQKLPKYINPVNLEELRSVKASLVDIESKADTLREVLEDLMDDEDEMREMNLSSRPRREERRRQRERERLERERDFELEREARRERVLNEGSDDESEQDGRRQKETGKEWYDPSESTREDKLEKWWEEEKLREALGHVENVEEAMVAAEEAMEEERELEQVEDMLDYYLQRAAMTEDEAKQMLTGARDLEESIGVSLSARRFEVNRLELTLSIGSFAAALGAMFAGIFGMNLRSTLEMSVIGFWGTTAAIVLGCSGVFWWLYRYAKRRRIL</sequence>
<feature type="region of interest" description="Disordered" evidence="12">
    <location>
        <begin position="85"/>
        <end position="127"/>
    </location>
</feature>
<dbReference type="PANTHER" id="PTHR13890:SF0">
    <property type="entry name" value="MAGNESIUM TRANSPORTER MRS2 HOMOLOG, MITOCHONDRIAL"/>
    <property type="match status" value="1"/>
</dbReference>
<feature type="coiled-coil region" evidence="11">
    <location>
        <begin position="465"/>
        <end position="505"/>
    </location>
</feature>
<evidence type="ECO:0000256" key="6">
    <source>
        <dbReference type="ARBA" id="ARBA00022946"/>
    </source>
</evidence>
<keyword evidence="5 10" id="KW-0460">Magnesium</keyword>
<keyword evidence="9 10" id="KW-0472">Membrane</keyword>
<accession>A0A061SE56</accession>
<feature type="compositionally biased region" description="Low complexity" evidence="12">
    <location>
        <begin position="109"/>
        <end position="119"/>
    </location>
</feature>
<comment type="similarity">
    <text evidence="2 10">Belongs to the CorA metal ion transporter (MIT) (TC 1.A.35.5) family.</text>
</comment>
<dbReference type="Gene3D" id="1.20.58.340">
    <property type="entry name" value="Magnesium transport protein CorA, transmembrane region"/>
    <property type="match status" value="1"/>
</dbReference>
<dbReference type="GO" id="GO:0016020">
    <property type="term" value="C:membrane"/>
    <property type="evidence" value="ECO:0007669"/>
    <property type="project" value="UniProtKB-SubCell"/>
</dbReference>
<feature type="transmembrane region" description="Helical" evidence="10">
    <location>
        <begin position="575"/>
        <end position="596"/>
    </location>
</feature>
<gene>
    <name evidence="13" type="primary">MRS2</name>
    <name evidence="13" type="ORF">TSPGSL018_5438</name>
</gene>
<evidence type="ECO:0000256" key="1">
    <source>
        <dbReference type="ARBA" id="ARBA00004141"/>
    </source>
</evidence>
<feature type="region of interest" description="Disordered" evidence="12">
    <location>
        <begin position="378"/>
        <end position="400"/>
    </location>
</feature>
<evidence type="ECO:0000256" key="4">
    <source>
        <dbReference type="ARBA" id="ARBA00022692"/>
    </source>
</evidence>
<feature type="compositionally biased region" description="Basic and acidic residues" evidence="12">
    <location>
        <begin position="432"/>
        <end position="449"/>
    </location>
</feature>
<name>A0A061SE56_9CHLO</name>
<keyword evidence="8 10" id="KW-0406">Ion transport</keyword>
<feature type="compositionally biased region" description="Basic and acidic residues" evidence="12">
    <location>
        <begin position="390"/>
        <end position="400"/>
    </location>
</feature>
<dbReference type="AlphaFoldDB" id="A0A061SE56"/>
<protein>
    <recommendedName>
        <fullName evidence="10">Magnesium transporter</fullName>
    </recommendedName>
</protein>
<evidence type="ECO:0000256" key="8">
    <source>
        <dbReference type="ARBA" id="ARBA00023065"/>
    </source>
</evidence>
<evidence type="ECO:0000256" key="2">
    <source>
        <dbReference type="ARBA" id="ARBA00007535"/>
    </source>
</evidence>
<evidence type="ECO:0000256" key="7">
    <source>
        <dbReference type="ARBA" id="ARBA00022989"/>
    </source>
</evidence>
<dbReference type="Pfam" id="PF22099">
    <property type="entry name" value="MRS2-like"/>
    <property type="match status" value="1"/>
</dbReference>
<dbReference type="GO" id="GO:0015095">
    <property type="term" value="F:magnesium ion transmembrane transporter activity"/>
    <property type="evidence" value="ECO:0007669"/>
    <property type="project" value="TreeGrafter"/>
</dbReference>
<keyword evidence="11" id="KW-0175">Coiled coil</keyword>
<comment type="subcellular location">
    <subcellularLocation>
        <location evidence="1 10">Membrane</location>
        <topology evidence="1 10">Multi-pass membrane protein</topology>
    </subcellularLocation>
</comment>
<evidence type="ECO:0000256" key="3">
    <source>
        <dbReference type="ARBA" id="ARBA00022448"/>
    </source>
</evidence>
<keyword evidence="6" id="KW-0809">Transit peptide</keyword>
<feature type="transmembrane region" description="Helical" evidence="10">
    <location>
        <begin position="543"/>
        <end position="563"/>
    </location>
</feature>
<reference evidence="13" key="1">
    <citation type="submission" date="2014-05" db="EMBL/GenBank/DDBJ databases">
        <title>The transcriptome of the halophilic microalga Tetraselmis sp. GSL018 isolated from the Great Salt Lake, Utah.</title>
        <authorList>
            <person name="Jinkerson R.E."/>
            <person name="D'Adamo S."/>
            <person name="Posewitz M.C."/>
        </authorList>
    </citation>
    <scope>NUCLEOTIDE SEQUENCE</scope>
    <source>
        <strain evidence="13">GSL018</strain>
    </source>
</reference>
<keyword evidence="3 10" id="KW-0813">Transport</keyword>
<proteinExistence type="inferred from homology"/>